<dbReference type="PROSITE" id="PS51371">
    <property type="entry name" value="CBS"/>
    <property type="match status" value="4"/>
</dbReference>
<evidence type="ECO:0000313" key="4">
    <source>
        <dbReference type="EMBL" id="HII83597.1"/>
    </source>
</evidence>
<protein>
    <submittedName>
        <fullName evidence="4">CBS domain-containing protein</fullName>
    </submittedName>
</protein>
<proteinExistence type="predicted"/>
<accession>A0A7J4THV8</accession>
<comment type="caution">
    <text evidence="4">The sequence shown here is derived from an EMBL/GenBank/DDBJ whole genome shotgun (WGS) entry which is preliminary data.</text>
</comment>
<dbReference type="PANTHER" id="PTHR43080:SF29">
    <property type="entry name" value="OS02G0818000 PROTEIN"/>
    <property type="match status" value="1"/>
</dbReference>
<dbReference type="SUPFAM" id="SSF54631">
    <property type="entry name" value="CBS-domain pair"/>
    <property type="match status" value="2"/>
</dbReference>
<dbReference type="PANTHER" id="PTHR43080">
    <property type="entry name" value="CBS DOMAIN-CONTAINING PROTEIN CBSX3, MITOCHONDRIAL"/>
    <property type="match status" value="1"/>
</dbReference>
<dbReference type="AlphaFoldDB" id="A0A7J4THV8"/>
<evidence type="ECO:0000256" key="2">
    <source>
        <dbReference type="PROSITE-ProRule" id="PRU00703"/>
    </source>
</evidence>
<evidence type="ECO:0000313" key="5">
    <source>
        <dbReference type="Proteomes" id="UP000586031"/>
    </source>
</evidence>
<evidence type="ECO:0000259" key="3">
    <source>
        <dbReference type="PROSITE" id="PS51371"/>
    </source>
</evidence>
<organism evidence="4 5">
    <name type="scientific">Methanobacterium subterraneum</name>
    <dbReference type="NCBI Taxonomy" id="59277"/>
    <lineage>
        <taxon>Archaea</taxon>
        <taxon>Methanobacteriati</taxon>
        <taxon>Methanobacteriota</taxon>
        <taxon>Methanomada group</taxon>
        <taxon>Methanobacteria</taxon>
        <taxon>Methanobacteriales</taxon>
        <taxon>Methanobacteriaceae</taxon>
        <taxon>Methanobacterium</taxon>
    </lineage>
</organism>
<dbReference type="InterPro" id="IPR000644">
    <property type="entry name" value="CBS_dom"/>
</dbReference>
<dbReference type="SMART" id="SM00116">
    <property type="entry name" value="CBS"/>
    <property type="match status" value="4"/>
</dbReference>
<dbReference type="CDD" id="cd04584">
    <property type="entry name" value="CBS_pair_AcuB_like"/>
    <property type="match status" value="1"/>
</dbReference>
<sequence length="279" mass="31166">MKIEDVMNEEVILAEENEQVSHARNLMLKHGYSRILVVDPEGKPVGILTEKDLTRKMRSNGPKWKRRTIDKISIRRVMTPNPVTITPFREVREAVELMIKNDISSIPVTDGDEVVGIITKSELMDFYRQKYTGKWKVSDLMSSEVVTVNENHSIGHVISIMGDQKIGKVIVVRDNEPVGIITSANISFANMEDPETGVSVEKIAFLRKIDGQEKRNVREVSMVTAGDIMTNHLIKIEQGEDAASAADIMTKKEVSGMPVVADDELVGIITKTDIIRGIQ</sequence>
<reference evidence="5" key="1">
    <citation type="journal article" date="2020" name="bioRxiv">
        <title>A rank-normalized archaeal taxonomy based on genome phylogeny resolves widespread incomplete and uneven classifications.</title>
        <authorList>
            <person name="Rinke C."/>
            <person name="Chuvochina M."/>
            <person name="Mussig A.J."/>
            <person name="Chaumeil P.-A."/>
            <person name="Waite D.W."/>
            <person name="Whitman W.B."/>
            <person name="Parks D.H."/>
            <person name="Hugenholtz P."/>
        </authorList>
    </citation>
    <scope>NUCLEOTIDE SEQUENCE [LARGE SCALE GENOMIC DNA]</scope>
</reference>
<dbReference type="Proteomes" id="UP000586031">
    <property type="component" value="Unassembled WGS sequence"/>
</dbReference>
<dbReference type="InterPro" id="IPR051257">
    <property type="entry name" value="Diverse_CBS-Domain"/>
</dbReference>
<gene>
    <name evidence="4" type="ORF">HA271_01880</name>
</gene>
<keyword evidence="1 2" id="KW-0129">CBS domain</keyword>
<feature type="domain" description="CBS" evidence="3">
    <location>
        <begin position="229"/>
        <end position="279"/>
    </location>
</feature>
<feature type="domain" description="CBS" evidence="3">
    <location>
        <begin position="78"/>
        <end position="137"/>
    </location>
</feature>
<evidence type="ECO:0000256" key="1">
    <source>
        <dbReference type="ARBA" id="ARBA00023122"/>
    </source>
</evidence>
<name>A0A7J4THV8_9EURY</name>
<dbReference type="EMBL" id="DUHE01000058">
    <property type="protein sequence ID" value="HII83597.1"/>
    <property type="molecule type" value="Genomic_DNA"/>
</dbReference>
<feature type="domain" description="CBS" evidence="3">
    <location>
        <begin position="141"/>
        <end position="196"/>
    </location>
</feature>
<feature type="domain" description="CBS" evidence="3">
    <location>
        <begin position="7"/>
        <end position="63"/>
    </location>
</feature>
<dbReference type="Pfam" id="PF00571">
    <property type="entry name" value="CBS"/>
    <property type="match status" value="4"/>
</dbReference>
<dbReference type="InterPro" id="IPR046342">
    <property type="entry name" value="CBS_dom_sf"/>
</dbReference>
<dbReference type="Gene3D" id="3.10.580.10">
    <property type="entry name" value="CBS-domain"/>
    <property type="match status" value="2"/>
</dbReference>